<proteinExistence type="predicted"/>
<comment type="caution">
    <text evidence="1">The sequence shown here is derived from an EMBL/GenBank/DDBJ whole genome shotgun (WGS) entry which is preliminary data.</text>
</comment>
<sequence>MRRRLRIVLFAALAALVSIAFVLPFVRGKQCAAQGGRFERTTLTCTLPLRG</sequence>
<gene>
    <name evidence="1" type="ORF">WH159_04690</name>
</gene>
<name>A0ABU8Q262_9SPHN</name>
<evidence type="ECO:0000313" key="1">
    <source>
        <dbReference type="EMBL" id="MEJ5093830.1"/>
    </source>
</evidence>
<evidence type="ECO:0000313" key="2">
    <source>
        <dbReference type="Proteomes" id="UP001380365"/>
    </source>
</evidence>
<accession>A0ABU8Q262</accession>
<dbReference type="EMBL" id="JBBGZA010000001">
    <property type="protein sequence ID" value="MEJ5093830.1"/>
    <property type="molecule type" value="Genomic_DNA"/>
</dbReference>
<reference evidence="1 2" key="1">
    <citation type="submission" date="2023-12" db="EMBL/GenBank/DDBJ databases">
        <title>Gut-associated functions are favored during microbiome assembly across C. elegans life.</title>
        <authorList>
            <person name="Zimmermann J."/>
        </authorList>
    </citation>
    <scope>NUCLEOTIDE SEQUENCE [LARGE SCALE GENOMIC DNA]</scope>
    <source>
        <strain evidence="1 2">JUb134</strain>
    </source>
</reference>
<dbReference type="RefSeq" id="WP_165889972.1">
    <property type="nucleotide sequence ID" value="NZ_JBBGZA010000001.1"/>
</dbReference>
<dbReference type="Proteomes" id="UP001380365">
    <property type="component" value="Unassembled WGS sequence"/>
</dbReference>
<protein>
    <submittedName>
        <fullName evidence="1">Uncharacterized protein</fullName>
    </submittedName>
</protein>
<keyword evidence="2" id="KW-1185">Reference proteome</keyword>
<organism evidence="1 2">
    <name type="scientific">Sphingomonas molluscorum</name>
    <dbReference type="NCBI Taxonomy" id="418184"/>
    <lineage>
        <taxon>Bacteria</taxon>
        <taxon>Pseudomonadati</taxon>
        <taxon>Pseudomonadota</taxon>
        <taxon>Alphaproteobacteria</taxon>
        <taxon>Sphingomonadales</taxon>
        <taxon>Sphingomonadaceae</taxon>
        <taxon>Sphingomonas</taxon>
    </lineage>
</organism>